<feature type="signal peptide" evidence="3">
    <location>
        <begin position="1"/>
        <end position="25"/>
    </location>
</feature>
<feature type="repeat" description="TPR" evidence="1">
    <location>
        <begin position="607"/>
        <end position="640"/>
    </location>
</feature>
<dbReference type="Pfam" id="PF13181">
    <property type="entry name" value="TPR_8"/>
    <property type="match status" value="1"/>
</dbReference>
<dbReference type="Gene3D" id="2.60.40.1730">
    <property type="entry name" value="tricorn interacting facor f3 domain"/>
    <property type="match status" value="1"/>
</dbReference>
<dbReference type="PANTHER" id="PTHR11533">
    <property type="entry name" value="PROTEASE M1 ZINC METALLOPROTEASE"/>
    <property type="match status" value="1"/>
</dbReference>
<protein>
    <submittedName>
        <fullName evidence="5">Aminopeptidase N</fullName>
    </submittedName>
</protein>
<evidence type="ECO:0000313" key="5">
    <source>
        <dbReference type="EMBL" id="CDM66338.1"/>
    </source>
</evidence>
<reference evidence="5 6" key="2">
    <citation type="submission" date="2015-01" db="EMBL/GenBank/DDBJ databases">
        <title>Complete genome sequence of Pyrinomonas methylaliphatogenes type strain K22T.</title>
        <authorList>
            <person name="Lee K.C.Y."/>
            <person name="Power J.F."/>
            <person name="Dunfield P.F."/>
            <person name="Morgan X.C."/>
            <person name="Huttenhower C."/>
            <person name="Stott M.B."/>
        </authorList>
    </citation>
    <scope>NUCLEOTIDE SEQUENCE [LARGE SCALE GENOMIC DNA]</scope>
    <source>
        <strain evidence="5 6">K22</strain>
    </source>
</reference>
<dbReference type="SUPFAM" id="SSF55486">
    <property type="entry name" value="Metalloproteases ('zincins'), catalytic domain"/>
    <property type="match status" value="1"/>
</dbReference>
<dbReference type="SUPFAM" id="SSF63737">
    <property type="entry name" value="Leukotriene A4 hydrolase N-terminal domain"/>
    <property type="match status" value="1"/>
</dbReference>
<dbReference type="EMBL" id="CBXV010000008">
    <property type="protein sequence ID" value="CDM66338.1"/>
    <property type="molecule type" value="Genomic_DNA"/>
</dbReference>
<dbReference type="InterPro" id="IPR014782">
    <property type="entry name" value="Peptidase_M1_dom"/>
</dbReference>
<dbReference type="Pfam" id="PF13432">
    <property type="entry name" value="TPR_16"/>
    <property type="match status" value="1"/>
</dbReference>
<keyword evidence="5" id="KW-0378">Hydrolase</keyword>
<reference evidence="5 6" key="1">
    <citation type="submission" date="2013-12" db="EMBL/GenBank/DDBJ databases">
        <authorList>
            <person name="Stott M."/>
        </authorList>
    </citation>
    <scope>NUCLEOTIDE SEQUENCE [LARGE SCALE GENOMIC DNA]</scope>
    <source>
        <strain evidence="5 6">K22</strain>
    </source>
</reference>
<feature type="region of interest" description="Disordered" evidence="2">
    <location>
        <begin position="88"/>
        <end position="117"/>
    </location>
</feature>
<dbReference type="SMART" id="SM00028">
    <property type="entry name" value="TPR"/>
    <property type="match status" value="3"/>
</dbReference>
<dbReference type="GO" id="GO:0008270">
    <property type="term" value="F:zinc ion binding"/>
    <property type="evidence" value="ECO:0007669"/>
    <property type="project" value="InterPro"/>
</dbReference>
<evidence type="ECO:0000313" key="6">
    <source>
        <dbReference type="Proteomes" id="UP000031518"/>
    </source>
</evidence>
<dbReference type="Gene3D" id="1.10.390.10">
    <property type="entry name" value="Neutral Protease Domain 2"/>
    <property type="match status" value="1"/>
</dbReference>
<evidence type="ECO:0000259" key="4">
    <source>
        <dbReference type="Pfam" id="PF01433"/>
    </source>
</evidence>
<dbReference type="InterPro" id="IPR050344">
    <property type="entry name" value="Peptidase_M1_aminopeptidases"/>
</dbReference>
<dbReference type="STRING" id="454194.PYK22_02366"/>
<dbReference type="GO" id="GO:0043171">
    <property type="term" value="P:peptide catabolic process"/>
    <property type="evidence" value="ECO:0007669"/>
    <property type="project" value="TreeGrafter"/>
</dbReference>
<dbReference type="AlphaFoldDB" id="A0A0B6WYJ2"/>
<accession>A0A0B6WYJ2</accession>
<keyword evidence="3" id="KW-0732">Signal</keyword>
<keyword evidence="6" id="KW-1185">Reference proteome</keyword>
<evidence type="ECO:0000256" key="1">
    <source>
        <dbReference type="PROSITE-ProRule" id="PRU00339"/>
    </source>
</evidence>
<dbReference type="InterPro" id="IPR027268">
    <property type="entry name" value="Peptidase_M4/M1_CTD_sf"/>
</dbReference>
<proteinExistence type="predicted"/>
<feature type="repeat" description="TPR" evidence="1">
    <location>
        <begin position="573"/>
        <end position="606"/>
    </location>
</feature>
<dbReference type="RefSeq" id="WP_041977538.1">
    <property type="nucleotide sequence ID" value="NZ_CBXV010000008.1"/>
</dbReference>
<evidence type="ECO:0000256" key="3">
    <source>
        <dbReference type="SAM" id="SignalP"/>
    </source>
</evidence>
<keyword evidence="5" id="KW-0645">Protease</keyword>
<dbReference type="GO" id="GO:0005615">
    <property type="term" value="C:extracellular space"/>
    <property type="evidence" value="ECO:0007669"/>
    <property type="project" value="TreeGrafter"/>
</dbReference>
<dbReference type="Proteomes" id="UP000031518">
    <property type="component" value="Unassembled WGS sequence"/>
</dbReference>
<keyword evidence="5" id="KW-0031">Aminopeptidase</keyword>
<feature type="repeat" description="TPR" evidence="1">
    <location>
        <begin position="645"/>
        <end position="678"/>
    </location>
</feature>
<dbReference type="PROSITE" id="PS50005">
    <property type="entry name" value="TPR"/>
    <property type="match status" value="3"/>
</dbReference>
<dbReference type="PANTHER" id="PTHR11533:SF174">
    <property type="entry name" value="PUROMYCIN-SENSITIVE AMINOPEPTIDASE-RELATED"/>
    <property type="match status" value="1"/>
</dbReference>
<dbReference type="Pfam" id="PF01433">
    <property type="entry name" value="Peptidase_M1"/>
    <property type="match status" value="1"/>
</dbReference>
<organism evidence="5 6">
    <name type="scientific">Pyrinomonas methylaliphatogenes</name>
    <dbReference type="NCBI Taxonomy" id="454194"/>
    <lineage>
        <taxon>Bacteria</taxon>
        <taxon>Pseudomonadati</taxon>
        <taxon>Acidobacteriota</taxon>
        <taxon>Blastocatellia</taxon>
        <taxon>Blastocatellales</taxon>
        <taxon>Pyrinomonadaceae</taxon>
        <taxon>Pyrinomonas</taxon>
    </lineage>
</organism>
<dbReference type="InterPro" id="IPR019734">
    <property type="entry name" value="TPR_rpt"/>
</dbReference>
<feature type="chain" id="PRO_5002110386" evidence="3">
    <location>
        <begin position="26"/>
        <end position="706"/>
    </location>
</feature>
<keyword evidence="1" id="KW-0802">TPR repeat</keyword>
<dbReference type="InterPro" id="IPR042097">
    <property type="entry name" value="Aminopeptidase_N-like_N_sf"/>
</dbReference>
<sequence length="706" mass="79588" precursor="true">MNSIAFRRIAAISLLSLALSLTFEAQQQSAPRFDVTNYRIEADLDPANHYLRARAEVTFIPQDAMRIVTFELNGSLKVERVELVTQTAAVSSQAQPPERRAARARPSPQPEATPSAQTLNFVQDPIGGEAIGPNVRVDLGTVVPAGQPVTLRFVWGGALITPEGGPIPTKRLAYVGPEVSYLMYAARWFPFHDYAADRATADITINVPAGLEVTGSSDEMPTRQTVGNTLRYHFVHRQPALIGNIAAGPYLTRDLRFGNYELQFYVQPQSESQIAPFAEEIGRALQFYTQQYGAPAFGTRYVIAQTDDETLEAYSGPGILFLSSKIFNSPRQVAIERLQREVAYQWWGHTVGLRSFDDAWISQGLAEWSAFALREATLTGAALEAAQRDLLERALLFEQSASILRAPSTLDDQSAAYQSIMFYKGAMVFRMLRETLGKERFDRLLRTFLERYRGRNAGIDDFEKLTDEIAGTDMRYFFARWVESTGVPEFSADYQIIRTRAGKFRTRGTVRENIDQIRLPVDVMLRYEGGTETKTLFIEDKSEDFDFETSGQPIEVIIDPNNKILRMSDELRVAVAARRGIELYREGQYAEAQNQLEEALKLDRSNSWIYYHLGLIFLEQRNYDRAIENFRAALDGNLKPSWIAVWAHIKLGNAYDAKGDRDRAVNEYNRAIQTGDNYDNAQAVARQYLATPYDPRTAQPQQGPHG</sequence>
<dbReference type="GO" id="GO:0042277">
    <property type="term" value="F:peptide binding"/>
    <property type="evidence" value="ECO:0007669"/>
    <property type="project" value="TreeGrafter"/>
</dbReference>
<dbReference type="GO" id="GO:0070006">
    <property type="term" value="F:metalloaminopeptidase activity"/>
    <property type="evidence" value="ECO:0007669"/>
    <property type="project" value="TreeGrafter"/>
</dbReference>
<evidence type="ECO:0000256" key="2">
    <source>
        <dbReference type="SAM" id="MobiDB-lite"/>
    </source>
</evidence>
<dbReference type="GO" id="GO:0016020">
    <property type="term" value="C:membrane"/>
    <property type="evidence" value="ECO:0007669"/>
    <property type="project" value="TreeGrafter"/>
</dbReference>
<feature type="domain" description="Peptidase M1 membrane alanine aminopeptidase" evidence="4">
    <location>
        <begin position="332"/>
        <end position="481"/>
    </location>
</feature>
<dbReference type="GO" id="GO:0005737">
    <property type="term" value="C:cytoplasm"/>
    <property type="evidence" value="ECO:0007669"/>
    <property type="project" value="TreeGrafter"/>
</dbReference>
<dbReference type="SUPFAM" id="SSF48452">
    <property type="entry name" value="TPR-like"/>
    <property type="match status" value="1"/>
</dbReference>
<dbReference type="InterPro" id="IPR011990">
    <property type="entry name" value="TPR-like_helical_dom_sf"/>
</dbReference>
<name>A0A0B6WYJ2_9BACT</name>
<dbReference type="Gene3D" id="1.25.40.10">
    <property type="entry name" value="Tetratricopeptide repeat domain"/>
    <property type="match status" value="1"/>
</dbReference>
<gene>
    <name evidence="5" type="ORF">PYK22_02366</name>
</gene>